<dbReference type="PANTHER" id="PTHR32309:SF13">
    <property type="entry name" value="FERRIC ENTEROBACTIN TRANSPORT PROTEIN FEPE"/>
    <property type="match status" value="1"/>
</dbReference>
<evidence type="ECO:0000259" key="8">
    <source>
        <dbReference type="Pfam" id="PF02706"/>
    </source>
</evidence>
<feature type="transmembrane region" description="Helical" evidence="7">
    <location>
        <begin position="20"/>
        <end position="40"/>
    </location>
</feature>
<feature type="domain" description="Tyrosine-protein kinase G-rich" evidence="9">
    <location>
        <begin position="130"/>
        <end position="194"/>
    </location>
</feature>
<dbReference type="Pfam" id="PF13807">
    <property type="entry name" value="GNVR"/>
    <property type="match status" value="1"/>
</dbReference>
<dbReference type="PANTHER" id="PTHR32309">
    <property type="entry name" value="TYROSINE-PROTEIN KINASE"/>
    <property type="match status" value="1"/>
</dbReference>
<sequence length="248" mass="27674">MEQAISLKEIFLILRKRLTLIVLVTFAATLLSFFVNYFYLTPTYQASTQLLVSQTRSDEPRFDYNEIQTNLELINTYSVIIKSPVILEKVKEDLNLDESMESLNSMITVSSENESQVIRLSVENSNFEQATAIANKVGEVFQAEVKNIMNIDNVSVLSEAQQDSNPVPVSPRRTLNIAIAFIVGLMAGVGLTFILEYFDNTIKSENEIETLLKVPVLGLVSNVSKKSISEDKIDRPTASVVKESGNVI</sequence>
<dbReference type="AlphaFoldDB" id="A0A0M4FSB1"/>
<dbReference type="EMBL" id="CP012600">
    <property type="protein sequence ID" value="ALC82623.1"/>
    <property type="molecule type" value="Genomic_DNA"/>
</dbReference>
<keyword evidence="4 7" id="KW-0812">Transmembrane</keyword>
<dbReference type="GO" id="GO:0005886">
    <property type="term" value="C:plasma membrane"/>
    <property type="evidence" value="ECO:0007669"/>
    <property type="project" value="UniProtKB-SubCell"/>
</dbReference>
<dbReference type="STRING" id="1441095.AM592_14340"/>
<evidence type="ECO:0000256" key="3">
    <source>
        <dbReference type="ARBA" id="ARBA00022475"/>
    </source>
</evidence>
<gene>
    <name evidence="10" type="ORF">AM592_14340</name>
</gene>
<feature type="transmembrane region" description="Helical" evidence="7">
    <location>
        <begin position="177"/>
        <end position="198"/>
    </location>
</feature>
<dbReference type="InterPro" id="IPR050445">
    <property type="entry name" value="Bact_polysacc_biosynth/exp"/>
</dbReference>
<dbReference type="Proteomes" id="UP000067625">
    <property type="component" value="Chromosome"/>
</dbReference>
<feature type="domain" description="Polysaccharide chain length determinant N-terminal" evidence="8">
    <location>
        <begin position="4"/>
        <end position="94"/>
    </location>
</feature>
<dbReference type="Pfam" id="PF02706">
    <property type="entry name" value="Wzz"/>
    <property type="match status" value="1"/>
</dbReference>
<evidence type="ECO:0000259" key="9">
    <source>
        <dbReference type="Pfam" id="PF13807"/>
    </source>
</evidence>
<dbReference type="InterPro" id="IPR003856">
    <property type="entry name" value="LPS_length_determ_N"/>
</dbReference>
<evidence type="ECO:0000256" key="5">
    <source>
        <dbReference type="ARBA" id="ARBA00022989"/>
    </source>
</evidence>
<evidence type="ECO:0008006" key="12">
    <source>
        <dbReference type="Google" id="ProtNLM"/>
    </source>
</evidence>
<dbReference type="OrthoDB" id="2360475at2"/>
<dbReference type="GO" id="GO:0004713">
    <property type="term" value="F:protein tyrosine kinase activity"/>
    <property type="evidence" value="ECO:0007669"/>
    <property type="project" value="TreeGrafter"/>
</dbReference>
<keyword evidence="11" id="KW-1185">Reference proteome</keyword>
<evidence type="ECO:0000256" key="7">
    <source>
        <dbReference type="SAM" id="Phobius"/>
    </source>
</evidence>
<organism evidence="10 11">
    <name type="scientific">Bacillus gobiensis</name>
    <dbReference type="NCBI Taxonomy" id="1441095"/>
    <lineage>
        <taxon>Bacteria</taxon>
        <taxon>Bacillati</taxon>
        <taxon>Bacillota</taxon>
        <taxon>Bacilli</taxon>
        <taxon>Bacillales</taxon>
        <taxon>Bacillaceae</taxon>
        <taxon>Bacillus</taxon>
    </lineage>
</organism>
<dbReference type="RefSeq" id="WP_053604430.1">
    <property type="nucleotide sequence ID" value="NZ_CP012600.1"/>
</dbReference>
<keyword evidence="6 7" id="KW-0472">Membrane</keyword>
<evidence type="ECO:0000256" key="1">
    <source>
        <dbReference type="ARBA" id="ARBA00004651"/>
    </source>
</evidence>
<name>A0A0M4FSB1_9BACI</name>
<comment type="subcellular location">
    <subcellularLocation>
        <location evidence="1">Cell membrane</location>
        <topology evidence="1">Multi-pass membrane protein</topology>
    </subcellularLocation>
</comment>
<evidence type="ECO:0000313" key="10">
    <source>
        <dbReference type="EMBL" id="ALC82623.1"/>
    </source>
</evidence>
<keyword evidence="5 7" id="KW-1133">Transmembrane helix</keyword>
<protein>
    <recommendedName>
        <fullName evidence="12">Capsular biosynthesis protein</fullName>
    </recommendedName>
</protein>
<accession>A0A0M4FSB1</accession>
<keyword evidence="3" id="KW-1003">Cell membrane</keyword>
<evidence type="ECO:0000256" key="6">
    <source>
        <dbReference type="ARBA" id="ARBA00023136"/>
    </source>
</evidence>
<evidence type="ECO:0000256" key="4">
    <source>
        <dbReference type="ARBA" id="ARBA00022692"/>
    </source>
</evidence>
<reference evidence="11" key="1">
    <citation type="submission" date="2015-08" db="EMBL/GenBank/DDBJ databases">
        <title>Genome sequencing project for genomic taxonomy and phylogenomics of Bacillus-like bacteria.</title>
        <authorList>
            <person name="Liu B."/>
            <person name="Wang J."/>
            <person name="Zhu Y."/>
            <person name="Liu G."/>
            <person name="Chen Q."/>
            <person name="Chen Z."/>
            <person name="Lan J."/>
            <person name="Che J."/>
            <person name="Ge C."/>
            <person name="Shi H."/>
            <person name="Pan Z."/>
            <person name="Liu X."/>
        </authorList>
    </citation>
    <scope>NUCLEOTIDE SEQUENCE [LARGE SCALE GENOMIC DNA]</scope>
    <source>
        <strain evidence="11">FJAT-4402</strain>
    </source>
</reference>
<dbReference type="PATRIC" id="fig|1441095.3.peg.3162"/>
<evidence type="ECO:0000256" key="2">
    <source>
        <dbReference type="ARBA" id="ARBA00006683"/>
    </source>
</evidence>
<proteinExistence type="inferred from homology"/>
<reference evidence="10 11" key="2">
    <citation type="journal article" date="2016" name="Int. J. Syst. Evol. Microbiol.">
        <title>Bacillus gobiensis sp. nov., isolated from a soil sample.</title>
        <authorList>
            <person name="Liu B."/>
            <person name="Liu G.H."/>
            <person name="Cetin S."/>
            <person name="Schumann P."/>
            <person name="Pan Z.Z."/>
            <person name="Chen Q.Q."/>
        </authorList>
    </citation>
    <scope>NUCLEOTIDE SEQUENCE [LARGE SCALE GENOMIC DNA]</scope>
    <source>
        <strain evidence="10 11">FJAT-4402</strain>
    </source>
</reference>
<comment type="similarity">
    <text evidence="2">Belongs to the CpsC/CapA family.</text>
</comment>
<evidence type="ECO:0000313" key="11">
    <source>
        <dbReference type="Proteomes" id="UP000067625"/>
    </source>
</evidence>
<dbReference type="InterPro" id="IPR032807">
    <property type="entry name" value="GNVR"/>
</dbReference>